<dbReference type="Pfam" id="PF07040">
    <property type="entry name" value="DUF1326"/>
    <property type="match status" value="1"/>
</dbReference>
<sequence>MAATAETTSYAVEGRVLEVCTCKVLCPCWVGADPDGDGTCDSIIGWYVDRGTVDGLDVSDRCLCLSVHIPGNVLAGKWRAALLVDDRCDDGQLCALLDVFTGRLGGPIADLAALIGEVVAVERVPIVFEVVDGRGRIEIGDVAHARITPFLGATGLNTSLHDTAFSTIPGSPAFVARADSFRRDGRRHGLPDVAISGHNAVQGSFRFSG</sequence>
<dbReference type="Proteomes" id="UP001183202">
    <property type="component" value="Unassembled WGS sequence"/>
</dbReference>
<keyword evidence="2" id="KW-1185">Reference proteome</keyword>
<organism evidence="1 2">
    <name type="scientific">Pseudonocardia charpentierae</name>
    <dbReference type="NCBI Taxonomy" id="3075545"/>
    <lineage>
        <taxon>Bacteria</taxon>
        <taxon>Bacillati</taxon>
        <taxon>Actinomycetota</taxon>
        <taxon>Actinomycetes</taxon>
        <taxon>Pseudonocardiales</taxon>
        <taxon>Pseudonocardiaceae</taxon>
        <taxon>Pseudonocardia</taxon>
    </lineage>
</organism>
<dbReference type="EMBL" id="JAVREJ010000012">
    <property type="protein sequence ID" value="MDT0351406.1"/>
    <property type="molecule type" value="Genomic_DNA"/>
</dbReference>
<name>A0ABU2NCE0_9PSEU</name>
<protein>
    <submittedName>
        <fullName evidence="1">DUF1326 domain-containing protein</fullName>
    </submittedName>
</protein>
<reference evidence="2" key="1">
    <citation type="submission" date="2023-07" db="EMBL/GenBank/DDBJ databases">
        <title>30 novel species of actinomycetes from the DSMZ collection.</title>
        <authorList>
            <person name="Nouioui I."/>
        </authorList>
    </citation>
    <scope>NUCLEOTIDE SEQUENCE [LARGE SCALE GENOMIC DNA]</scope>
    <source>
        <strain evidence="2">DSM 45834</strain>
    </source>
</reference>
<evidence type="ECO:0000313" key="1">
    <source>
        <dbReference type="EMBL" id="MDT0351406.1"/>
    </source>
</evidence>
<accession>A0ABU2NCE0</accession>
<comment type="caution">
    <text evidence="1">The sequence shown here is derived from an EMBL/GenBank/DDBJ whole genome shotgun (WGS) entry which is preliminary data.</text>
</comment>
<dbReference type="RefSeq" id="WP_311557698.1">
    <property type="nucleotide sequence ID" value="NZ_JAVREJ010000012.1"/>
</dbReference>
<proteinExistence type="predicted"/>
<dbReference type="InterPro" id="IPR009758">
    <property type="entry name" value="DUF1326"/>
</dbReference>
<evidence type="ECO:0000313" key="2">
    <source>
        <dbReference type="Proteomes" id="UP001183202"/>
    </source>
</evidence>
<gene>
    <name evidence="1" type="ORF">RM445_17890</name>
</gene>